<keyword evidence="2" id="KW-1133">Transmembrane helix</keyword>
<dbReference type="Proteomes" id="UP001603857">
    <property type="component" value="Unassembled WGS sequence"/>
</dbReference>
<proteinExistence type="predicted"/>
<gene>
    <name evidence="3" type="ORF">Fmac_009567</name>
</gene>
<dbReference type="AlphaFoldDB" id="A0ABD1N1I3"/>
<comment type="caution">
    <text evidence="3">The sequence shown here is derived from an EMBL/GenBank/DDBJ whole genome shotgun (WGS) entry which is preliminary data.</text>
</comment>
<feature type="compositionally biased region" description="Gly residues" evidence="1">
    <location>
        <begin position="119"/>
        <end position="142"/>
    </location>
</feature>
<dbReference type="PANTHER" id="PTHR35483:SF1">
    <property type="entry name" value="GLYCINE-RICH PROTEIN-RELATED"/>
    <property type="match status" value="1"/>
</dbReference>
<keyword evidence="2" id="KW-0812">Transmembrane</keyword>
<evidence type="ECO:0008006" key="5">
    <source>
        <dbReference type="Google" id="ProtNLM"/>
    </source>
</evidence>
<organism evidence="3 4">
    <name type="scientific">Flemingia macrophylla</name>
    <dbReference type="NCBI Taxonomy" id="520843"/>
    <lineage>
        <taxon>Eukaryota</taxon>
        <taxon>Viridiplantae</taxon>
        <taxon>Streptophyta</taxon>
        <taxon>Embryophyta</taxon>
        <taxon>Tracheophyta</taxon>
        <taxon>Spermatophyta</taxon>
        <taxon>Magnoliopsida</taxon>
        <taxon>eudicotyledons</taxon>
        <taxon>Gunneridae</taxon>
        <taxon>Pentapetalae</taxon>
        <taxon>rosids</taxon>
        <taxon>fabids</taxon>
        <taxon>Fabales</taxon>
        <taxon>Fabaceae</taxon>
        <taxon>Papilionoideae</taxon>
        <taxon>50 kb inversion clade</taxon>
        <taxon>NPAAA clade</taxon>
        <taxon>indigoferoid/millettioid clade</taxon>
        <taxon>Phaseoleae</taxon>
        <taxon>Flemingia</taxon>
    </lineage>
</organism>
<reference evidence="3 4" key="1">
    <citation type="submission" date="2024-08" db="EMBL/GenBank/DDBJ databases">
        <title>Insights into the chromosomal genome structure of Flemingia macrophylla.</title>
        <authorList>
            <person name="Ding Y."/>
            <person name="Zhao Y."/>
            <person name="Bi W."/>
            <person name="Wu M."/>
            <person name="Zhao G."/>
            <person name="Gong Y."/>
            <person name="Li W."/>
            <person name="Zhang P."/>
        </authorList>
    </citation>
    <scope>NUCLEOTIDE SEQUENCE [LARGE SCALE GENOMIC DNA]</scope>
    <source>
        <strain evidence="3">DYQJB</strain>
        <tissue evidence="3">Leaf</tissue>
    </source>
</reference>
<dbReference type="PANTHER" id="PTHR35483">
    <property type="entry name" value="NUCLEUSENVELOPE PROTEIN"/>
    <property type="match status" value="1"/>
</dbReference>
<evidence type="ECO:0000256" key="1">
    <source>
        <dbReference type="SAM" id="MobiDB-lite"/>
    </source>
</evidence>
<feature type="region of interest" description="Disordered" evidence="1">
    <location>
        <begin position="115"/>
        <end position="142"/>
    </location>
</feature>
<evidence type="ECO:0000256" key="2">
    <source>
        <dbReference type="SAM" id="Phobius"/>
    </source>
</evidence>
<dbReference type="EMBL" id="JBGMDY010000003">
    <property type="protein sequence ID" value="KAL2341627.1"/>
    <property type="molecule type" value="Genomic_DNA"/>
</dbReference>
<feature type="transmembrane region" description="Helical" evidence="2">
    <location>
        <begin position="151"/>
        <end position="172"/>
    </location>
</feature>
<name>A0ABD1N1I3_9FABA</name>
<sequence>MQGCVVSEFCGVVNLCVIKMSSTQIAAINQRINVPKISQLRQGFQSGPCLLPMRFDPLFVSSRSLRGEHSRQSLHVCFAGGQGMMDNGGDFQRKSLQEAMGQLKGQSIEDMLRKQMQKGGSGGSPPKGRGGGGGGSNSGGSDGMSDETLQIVLATVSFILMYMFVINGLELIKLARDCIKFLSGKGQSARLKRATYKWVRLYEIIIEKKEAIKNGLEKASSCWLHPDFFRGLLRRHYIKSNP</sequence>
<keyword evidence="2" id="KW-0472">Membrane</keyword>
<accession>A0ABD1N1I3</accession>
<protein>
    <recommendedName>
        <fullName evidence="5">Glycine-rich protein</fullName>
    </recommendedName>
</protein>
<keyword evidence="4" id="KW-1185">Reference proteome</keyword>
<evidence type="ECO:0000313" key="4">
    <source>
        <dbReference type="Proteomes" id="UP001603857"/>
    </source>
</evidence>
<evidence type="ECO:0000313" key="3">
    <source>
        <dbReference type="EMBL" id="KAL2341627.1"/>
    </source>
</evidence>